<protein>
    <recommendedName>
        <fullName evidence="3">histidine kinase</fullName>
        <ecNumber evidence="3">2.7.13.3</ecNumber>
    </recommendedName>
</protein>
<comment type="catalytic activity">
    <reaction evidence="1">
        <text>ATP + protein L-histidine = ADP + protein N-phospho-L-histidine.</text>
        <dbReference type="EC" id="2.7.13.3"/>
    </reaction>
</comment>
<evidence type="ECO:0000256" key="11">
    <source>
        <dbReference type="ARBA" id="ARBA00022989"/>
    </source>
</evidence>
<dbReference type="Pfam" id="PF00512">
    <property type="entry name" value="HisKA"/>
    <property type="match status" value="1"/>
</dbReference>
<keyword evidence="7 14" id="KW-0812">Transmembrane</keyword>
<feature type="transmembrane region" description="Helical" evidence="14">
    <location>
        <begin position="214"/>
        <end position="237"/>
    </location>
</feature>
<name>A0A2T4PQN5_9STAP</name>
<gene>
    <name evidence="16" type="ORF">BU072_12165</name>
</gene>
<keyword evidence="4" id="KW-1003">Cell membrane</keyword>
<dbReference type="PANTHER" id="PTHR45528">
    <property type="entry name" value="SENSOR HISTIDINE KINASE CPXA"/>
    <property type="match status" value="1"/>
</dbReference>
<dbReference type="InterPro" id="IPR050398">
    <property type="entry name" value="HssS/ArlS-like"/>
</dbReference>
<keyword evidence="9 16" id="KW-0418">Kinase</keyword>
<comment type="subcellular location">
    <subcellularLocation>
        <location evidence="2">Cell membrane</location>
        <topology evidence="2">Multi-pass membrane protein</topology>
    </subcellularLocation>
</comment>
<keyword evidence="8" id="KW-0547">Nucleotide-binding</keyword>
<keyword evidence="5" id="KW-0597">Phosphoprotein</keyword>
<dbReference type="InterPro" id="IPR003661">
    <property type="entry name" value="HisK_dim/P_dom"/>
</dbReference>
<dbReference type="STRING" id="1167632.GCA_000286335_01377"/>
<evidence type="ECO:0000256" key="7">
    <source>
        <dbReference type="ARBA" id="ARBA00022692"/>
    </source>
</evidence>
<dbReference type="AlphaFoldDB" id="A0A2T4PQN5"/>
<dbReference type="SUPFAM" id="SSF55874">
    <property type="entry name" value="ATPase domain of HSP90 chaperone/DNA topoisomerase II/histidine kinase"/>
    <property type="match status" value="1"/>
</dbReference>
<evidence type="ECO:0000256" key="4">
    <source>
        <dbReference type="ARBA" id="ARBA00022475"/>
    </source>
</evidence>
<dbReference type="GO" id="GO:0000155">
    <property type="term" value="F:phosphorelay sensor kinase activity"/>
    <property type="evidence" value="ECO:0007669"/>
    <property type="project" value="InterPro"/>
</dbReference>
<feature type="transmembrane region" description="Helical" evidence="14">
    <location>
        <begin position="35"/>
        <end position="55"/>
    </location>
</feature>
<evidence type="ECO:0000256" key="14">
    <source>
        <dbReference type="SAM" id="Phobius"/>
    </source>
</evidence>
<dbReference type="Pfam" id="PF02518">
    <property type="entry name" value="HATPase_c"/>
    <property type="match status" value="1"/>
</dbReference>
<evidence type="ECO:0000256" key="2">
    <source>
        <dbReference type="ARBA" id="ARBA00004651"/>
    </source>
</evidence>
<proteinExistence type="predicted"/>
<keyword evidence="11 14" id="KW-1133">Transmembrane helix</keyword>
<keyword evidence="6" id="KW-0808">Transferase</keyword>
<evidence type="ECO:0000256" key="1">
    <source>
        <dbReference type="ARBA" id="ARBA00000085"/>
    </source>
</evidence>
<evidence type="ECO:0000256" key="13">
    <source>
        <dbReference type="ARBA" id="ARBA00023136"/>
    </source>
</evidence>
<dbReference type="InterPro" id="IPR036890">
    <property type="entry name" value="HATPase_C_sf"/>
</dbReference>
<keyword evidence="10" id="KW-0067">ATP-binding</keyword>
<dbReference type="SUPFAM" id="SSF47384">
    <property type="entry name" value="Homodimeric domain of signal transducing histidine kinase"/>
    <property type="match status" value="1"/>
</dbReference>
<dbReference type="GO" id="GO:0005886">
    <property type="term" value="C:plasma membrane"/>
    <property type="evidence" value="ECO:0007669"/>
    <property type="project" value="UniProtKB-SubCell"/>
</dbReference>
<evidence type="ECO:0000313" key="16">
    <source>
        <dbReference type="EMBL" id="PTI28186.1"/>
    </source>
</evidence>
<dbReference type="CDD" id="cd00082">
    <property type="entry name" value="HisKA"/>
    <property type="match status" value="1"/>
</dbReference>
<comment type="caution">
    <text evidence="16">The sequence shown here is derived from an EMBL/GenBank/DDBJ whole genome shotgun (WGS) entry which is preliminary data.</text>
</comment>
<dbReference type="Gene3D" id="1.10.287.130">
    <property type="match status" value="1"/>
</dbReference>
<evidence type="ECO:0000256" key="5">
    <source>
        <dbReference type="ARBA" id="ARBA00022553"/>
    </source>
</evidence>
<evidence type="ECO:0000313" key="17">
    <source>
        <dbReference type="Proteomes" id="UP000241209"/>
    </source>
</evidence>
<evidence type="ECO:0000256" key="6">
    <source>
        <dbReference type="ARBA" id="ARBA00022679"/>
    </source>
</evidence>
<keyword evidence="12" id="KW-0902">Two-component regulatory system</keyword>
<feature type="domain" description="Histidine kinase" evidence="15">
    <location>
        <begin position="310"/>
        <end position="510"/>
    </location>
</feature>
<dbReference type="EC" id="2.7.13.3" evidence="3"/>
<evidence type="ECO:0000256" key="9">
    <source>
        <dbReference type="ARBA" id="ARBA00022777"/>
    </source>
</evidence>
<dbReference type="SMART" id="SM00387">
    <property type="entry name" value="HATPase_c"/>
    <property type="match status" value="1"/>
</dbReference>
<dbReference type="InterPro" id="IPR005467">
    <property type="entry name" value="His_kinase_dom"/>
</dbReference>
<dbReference type="CDD" id="cd00075">
    <property type="entry name" value="HATPase"/>
    <property type="match status" value="1"/>
</dbReference>
<evidence type="ECO:0000259" key="15">
    <source>
        <dbReference type="PROSITE" id="PS50109"/>
    </source>
</evidence>
<accession>A0A2T4PQN5</accession>
<dbReference type="EMBL" id="PZFK01000033">
    <property type="protein sequence ID" value="PTI28186.1"/>
    <property type="molecule type" value="Genomic_DNA"/>
</dbReference>
<evidence type="ECO:0000256" key="10">
    <source>
        <dbReference type="ARBA" id="ARBA00022840"/>
    </source>
</evidence>
<reference evidence="16 17" key="1">
    <citation type="journal article" date="2016" name="Front. Microbiol.">
        <title>Comprehensive Phylogenetic Analysis of Bovine Non-aureus Staphylococci Species Based on Whole-Genome Sequencing.</title>
        <authorList>
            <person name="Naushad S."/>
            <person name="Barkema H.W."/>
            <person name="Luby C."/>
            <person name="Condas L.A."/>
            <person name="Nobrega D.B."/>
            <person name="Carson D.A."/>
            <person name="De Buck J."/>
        </authorList>
    </citation>
    <scope>NUCLEOTIDE SEQUENCE [LARGE SCALE GENOMIC DNA]</scope>
    <source>
        <strain evidence="16 17">SNUC 2204</strain>
    </source>
</reference>
<dbReference type="Proteomes" id="UP000241209">
    <property type="component" value="Unassembled WGS sequence"/>
</dbReference>
<dbReference type="SMART" id="SM00388">
    <property type="entry name" value="HisKA"/>
    <property type="match status" value="1"/>
</dbReference>
<evidence type="ECO:0000256" key="3">
    <source>
        <dbReference type="ARBA" id="ARBA00012438"/>
    </source>
</evidence>
<keyword evidence="13 14" id="KW-0472">Membrane</keyword>
<dbReference type="PROSITE" id="PS50109">
    <property type="entry name" value="HIS_KIN"/>
    <property type="match status" value="1"/>
</dbReference>
<dbReference type="InterPro" id="IPR036097">
    <property type="entry name" value="HisK_dim/P_sf"/>
</dbReference>
<evidence type="ECO:0000256" key="8">
    <source>
        <dbReference type="ARBA" id="ARBA00022741"/>
    </source>
</evidence>
<sequence>MMLTILNLFRQYEEKVTFIEVDDMNKRFTWKFTKYIFIFLTITLILASIGIGLFFTNISKLAYNDLNTTDDFYMDIAISKEDNGYELNDDLKQKLKENNVQLYIIDNQGNALYPKKNKNIKNKLIDNIYNTRTIPFKNDHLSVALIYPQKYKHNLNNKENIDINKLINSLYINNYNAYQHIEKNNKMMFIENPAHQKVVYTNEFTEIENNTFKFLAISYLLLLLLNIILVIMFALIISRRISKPLFFYNDWIENLSKGKLFKPSSKHYNKRTKKLFKELNASVEKLNLQLTEDKIYQNQINYYREKWLSQISHDLKSPLTSIYGYARLLSSETIDTKKYALLISDKASYMTELIDSLNKNFKQETDQMNVHKEAFNVSETLAQLIKSIQYNKFEINNHLSSKEFYGNKLYFERMMMNLIDNSIDHNKQNPKIQITIQNQEDGLIVDYKDDGKGINKTTEKNMLHSNFTTKDNKEGHGIGCTIIMDCISFHNGTFKILPTKKGVHFRILLK</sequence>
<organism evidence="16 17">
    <name type="scientific">Mammaliicoccus vitulinus</name>
    <dbReference type="NCBI Taxonomy" id="71237"/>
    <lineage>
        <taxon>Bacteria</taxon>
        <taxon>Bacillati</taxon>
        <taxon>Bacillota</taxon>
        <taxon>Bacilli</taxon>
        <taxon>Bacillales</taxon>
        <taxon>Staphylococcaceae</taxon>
        <taxon>Mammaliicoccus</taxon>
    </lineage>
</organism>
<dbReference type="PANTHER" id="PTHR45528:SF1">
    <property type="entry name" value="SENSOR HISTIDINE KINASE CPXA"/>
    <property type="match status" value="1"/>
</dbReference>
<dbReference type="InterPro" id="IPR003594">
    <property type="entry name" value="HATPase_dom"/>
</dbReference>
<dbReference type="GO" id="GO:0005524">
    <property type="term" value="F:ATP binding"/>
    <property type="evidence" value="ECO:0007669"/>
    <property type="project" value="UniProtKB-KW"/>
</dbReference>
<evidence type="ECO:0000256" key="12">
    <source>
        <dbReference type="ARBA" id="ARBA00023012"/>
    </source>
</evidence>
<dbReference type="Gene3D" id="3.30.565.10">
    <property type="entry name" value="Histidine kinase-like ATPase, C-terminal domain"/>
    <property type="match status" value="1"/>
</dbReference>